<gene>
    <name evidence="1" type="ORF">NCTC11546_01804</name>
</gene>
<organism evidence="1 2">
    <name type="scientific">Capnocytophaga ochracea</name>
    <dbReference type="NCBI Taxonomy" id="1018"/>
    <lineage>
        <taxon>Bacteria</taxon>
        <taxon>Pseudomonadati</taxon>
        <taxon>Bacteroidota</taxon>
        <taxon>Flavobacteriia</taxon>
        <taxon>Flavobacteriales</taxon>
        <taxon>Flavobacteriaceae</taxon>
        <taxon>Capnocytophaga</taxon>
    </lineage>
</organism>
<proteinExistence type="predicted"/>
<name>A0A2X2RW26_CAPOC</name>
<dbReference type="AlphaFoldDB" id="A0A2X2RW26"/>
<dbReference type="Proteomes" id="UP000249891">
    <property type="component" value="Unassembled WGS sequence"/>
</dbReference>
<evidence type="ECO:0000313" key="2">
    <source>
        <dbReference type="Proteomes" id="UP000249891"/>
    </source>
</evidence>
<sequence length="288" mass="33427">MKIRKALLVENNELVTLREYEEILKKCKDRKEVRCSCGAKFSFVERHTRSSGNGNSSTVSAFFRDSKTSVHKEDCPYNISNRIKEIVTESQCLPIKNGKYILSLKNPCYQGDTETNNNTSSYDRYSKTISTNNKYYNNYLKTVRDILRLRDDLESNADLSQFVLYFGKEQVKWEDFYFAFKQYGGILKIVHKEHPKRHPICIEGNIYHIGDKNKPSLFLYGEKIVDEGKEKTIAIKLVSRGFSLIKDYPNGCHAIVYGTVSLDRYQTSPDYLGIVMWINDCRQIIKVE</sequence>
<evidence type="ECO:0000313" key="1">
    <source>
        <dbReference type="EMBL" id="SQA78565.1"/>
    </source>
</evidence>
<accession>A0A2X2RW26</accession>
<dbReference type="EMBL" id="UARG01000017">
    <property type="protein sequence ID" value="SQA78565.1"/>
    <property type="molecule type" value="Genomic_DNA"/>
</dbReference>
<protein>
    <submittedName>
        <fullName evidence="1">Uncharacterized protein</fullName>
    </submittedName>
</protein>
<reference evidence="1 2" key="1">
    <citation type="submission" date="2018-06" db="EMBL/GenBank/DDBJ databases">
        <authorList>
            <consortium name="Pathogen Informatics"/>
            <person name="Doyle S."/>
        </authorList>
    </citation>
    <scope>NUCLEOTIDE SEQUENCE [LARGE SCALE GENOMIC DNA]</scope>
    <source>
        <strain evidence="1 2">NCTC11546</strain>
    </source>
</reference>